<proteinExistence type="inferred from homology"/>
<accession>A0A4U3MME9</accession>
<dbReference type="Pfam" id="PF04545">
    <property type="entry name" value="Sigma70_r4"/>
    <property type="match status" value="1"/>
</dbReference>
<dbReference type="PANTHER" id="PTHR43133">
    <property type="entry name" value="RNA POLYMERASE ECF-TYPE SIGMA FACTO"/>
    <property type="match status" value="1"/>
</dbReference>
<dbReference type="AlphaFoldDB" id="A0A4U3MME9"/>
<organism evidence="9 10">
    <name type="scientific">Herbidospora galbida</name>
    <dbReference type="NCBI Taxonomy" id="2575442"/>
    <lineage>
        <taxon>Bacteria</taxon>
        <taxon>Bacillati</taxon>
        <taxon>Actinomycetota</taxon>
        <taxon>Actinomycetes</taxon>
        <taxon>Streptosporangiales</taxon>
        <taxon>Streptosporangiaceae</taxon>
        <taxon>Herbidospora</taxon>
    </lineage>
</organism>
<keyword evidence="4" id="KW-0238">DNA-binding</keyword>
<evidence type="ECO:0000256" key="3">
    <source>
        <dbReference type="ARBA" id="ARBA00023082"/>
    </source>
</evidence>
<dbReference type="Gene3D" id="1.10.10.10">
    <property type="entry name" value="Winged helix-like DNA-binding domain superfamily/Winged helix DNA-binding domain"/>
    <property type="match status" value="1"/>
</dbReference>
<keyword evidence="5" id="KW-0804">Transcription</keyword>
<gene>
    <name evidence="9" type="ORF">FDA94_10205</name>
</gene>
<feature type="domain" description="RNA polymerase sigma-70 region 4" evidence="8">
    <location>
        <begin position="154"/>
        <end position="201"/>
    </location>
</feature>
<dbReference type="NCBIfam" id="TIGR02937">
    <property type="entry name" value="sigma70-ECF"/>
    <property type="match status" value="1"/>
</dbReference>
<keyword evidence="10" id="KW-1185">Reference proteome</keyword>
<evidence type="ECO:0000256" key="6">
    <source>
        <dbReference type="SAM" id="MobiDB-lite"/>
    </source>
</evidence>
<dbReference type="OrthoDB" id="3777963at2"/>
<evidence type="ECO:0000313" key="9">
    <source>
        <dbReference type="EMBL" id="TKK89297.1"/>
    </source>
</evidence>
<feature type="domain" description="RNA polymerase sigma-70 region 2" evidence="7">
    <location>
        <begin position="57"/>
        <end position="121"/>
    </location>
</feature>
<feature type="compositionally biased region" description="Basic and acidic residues" evidence="6">
    <location>
        <begin position="214"/>
        <end position="224"/>
    </location>
</feature>
<name>A0A4U3MME9_9ACTN</name>
<keyword evidence="3" id="KW-0731">Sigma factor</keyword>
<dbReference type="InterPro" id="IPR039425">
    <property type="entry name" value="RNA_pol_sigma-70-like"/>
</dbReference>
<evidence type="ECO:0000256" key="4">
    <source>
        <dbReference type="ARBA" id="ARBA00023125"/>
    </source>
</evidence>
<dbReference type="Proteomes" id="UP000308705">
    <property type="component" value="Unassembled WGS sequence"/>
</dbReference>
<keyword evidence="2" id="KW-0805">Transcription regulation</keyword>
<dbReference type="GO" id="GO:0016987">
    <property type="term" value="F:sigma factor activity"/>
    <property type="evidence" value="ECO:0007669"/>
    <property type="project" value="UniProtKB-KW"/>
</dbReference>
<dbReference type="SUPFAM" id="SSF88659">
    <property type="entry name" value="Sigma3 and sigma4 domains of RNA polymerase sigma factors"/>
    <property type="match status" value="1"/>
</dbReference>
<dbReference type="InterPro" id="IPR007630">
    <property type="entry name" value="RNA_pol_sigma70_r4"/>
</dbReference>
<dbReference type="PANTHER" id="PTHR43133:SF62">
    <property type="entry name" value="RNA POLYMERASE SIGMA FACTOR SIGZ"/>
    <property type="match status" value="1"/>
</dbReference>
<reference evidence="9 10" key="1">
    <citation type="submission" date="2019-04" db="EMBL/GenBank/DDBJ databases">
        <title>Herbidospora sp. NEAU-GS14.nov., a novel actinomycete isolated from soil.</title>
        <authorList>
            <person name="Han L."/>
        </authorList>
    </citation>
    <scope>NUCLEOTIDE SEQUENCE [LARGE SCALE GENOMIC DNA]</scope>
    <source>
        <strain evidence="9 10">NEAU-GS14</strain>
    </source>
</reference>
<evidence type="ECO:0000259" key="8">
    <source>
        <dbReference type="Pfam" id="PF04545"/>
    </source>
</evidence>
<dbReference type="InterPro" id="IPR014284">
    <property type="entry name" value="RNA_pol_sigma-70_dom"/>
</dbReference>
<evidence type="ECO:0000256" key="5">
    <source>
        <dbReference type="ARBA" id="ARBA00023163"/>
    </source>
</evidence>
<dbReference type="EMBL" id="SZQA01000007">
    <property type="protein sequence ID" value="TKK89297.1"/>
    <property type="molecule type" value="Genomic_DNA"/>
</dbReference>
<evidence type="ECO:0000256" key="1">
    <source>
        <dbReference type="ARBA" id="ARBA00010641"/>
    </source>
</evidence>
<dbReference type="InterPro" id="IPR013324">
    <property type="entry name" value="RNA_pol_sigma_r3/r4-like"/>
</dbReference>
<dbReference type="InterPro" id="IPR036388">
    <property type="entry name" value="WH-like_DNA-bd_sf"/>
</dbReference>
<sequence>MSNPFGHRSVRVLHRDRFPVTAPRRVRDRGVPHGGGMKLETRFQRGDEGAFTDIAGRYSRSMFAAAYGMLGDAELAADAVQEALVKIWQKAATYDPDRELEPWLFTITRRAAVDVHRRARRNAGATDLDAVAGRLSVPPPSLDHQWTSVQVSRALARLTPQEAEVLRMAYFEDMTQSEIGAALGVPVGTVKSRTFRAQKRLAGLLGHLRFGPAESRHEESEAGHRTRLCPVR</sequence>
<evidence type="ECO:0000313" key="10">
    <source>
        <dbReference type="Proteomes" id="UP000308705"/>
    </source>
</evidence>
<dbReference type="GO" id="GO:0003677">
    <property type="term" value="F:DNA binding"/>
    <property type="evidence" value="ECO:0007669"/>
    <property type="project" value="UniProtKB-KW"/>
</dbReference>
<dbReference type="SUPFAM" id="SSF88946">
    <property type="entry name" value="Sigma2 domain of RNA polymerase sigma factors"/>
    <property type="match status" value="1"/>
</dbReference>
<feature type="region of interest" description="Disordered" evidence="6">
    <location>
        <begin position="213"/>
        <end position="232"/>
    </location>
</feature>
<comment type="similarity">
    <text evidence="1">Belongs to the sigma-70 factor family. ECF subfamily.</text>
</comment>
<protein>
    <submittedName>
        <fullName evidence="9">Sigma-70 family RNA polymerase sigma factor</fullName>
    </submittedName>
</protein>
<dbReference type="CDD" id="cd06171">
    <property type="entry name" value="Sigma70_r4"/>
    <property type="match status" value="1"/>
</dbReference>
<dbReference type="InterPro" id="IPR013325">
    <property type="entry name" value="RNA_pol_sigma_r2"/>
</dbReference>
<dbReference type="InterPro" id="IPR007627">
    <property type="entry name" value="RNA_pol_sigma70_r2"/>
</dbReference>
<evidence type="ECO:0000256" key="2">
    <source>
        <dbReference type="ARBA" id="ARBA00023015"/>
    </source>
</evidence>
<evidence type="ECO:0000259" key="7">
    <source>
        <dbReference type="Pfam" id="PF04542"/>
    </source>
</evidence>
<dbReference type="Gene3D" id="1.10.1740.10">
    <property type="match status" value="1"/>
</dbReference>
<comment type="caution">
    <text evidence="9">The sequence shown here is derived from an EMBL/GenBank/DDBJ whole genome shotgun (WGS) entry which is preliminary data.</text>
</comment>
<dbReference type="Pfam" id="PF04542">
    <property type="entry name" value="Sigma70_r2"/>
    <property type="match status" value="1"/>
</dbReference>
<dbReference type="GO" id="GO:0006352">
    <property type="term" value="P:DNA-templated transcription initiation"/>
    <property type="evidence" value="ECO:0007669"/>
    <property type="project" value="InterPro"/>
</dbReference>